<dbReference type="Proteomes" id="UP000789366">
    <property type="component" value="Unassembled WGS sequence"/>
</dbReference>
<gene>
    <name evidence="1" type="ORF">SPELUC_LOCUS16865</name>
</gene>
<comment type="caution">
    <text evidence="1">The sequence shown here is derived from an EMBL/GenBank/DDBJ whole genome shotgun (WGS) entry which is preliminary data.</text>
</comment>
<reference evidence="1" key="1">
    <citation type="submission" date="2021-06" db="EMBL/GenBank/DDBJ databases">
        <authorList>
            <person name="Kallberg Y."/>
            <person name="Tangrot J."/>
            <person name="Rosling A."/>
        </authorList>
    </citation>
    <scope>NUCLEOTIDE SEQUENCE</scope>
    <source>
        <strain evidence="1">28 12/20/2015</strain>
    </source>
</reference>
<keyword evidence="2" id="KW-1185">Reference proteome</keyword>
<accession>A0ACA9RC50</accession>
<feature type="non-terminal residue" evidence="1">
    <location>
        <position position="1"/>
    </location>
</feature>
<sequence>KFRDLLKLQKTGSNFTSTSFDDPNNQLQSSTVEFDHSLRINTTPNEPLPWSDSNYLLQLGALQPFDFDLTFETSLYSSENLESIPYCDPYP</sequence>
<evidence type="ECO:0000313" key="2">
    <source>
        <dbReference type="Proteomes" id="UP000789366"/>
    </source>
</evidence>
<name>A0ACA9RC50_9GLOM</name>
<evidence type="ECO:0000313" key="1">
    <source>
        <dbReference type="EMBL" id="CAG8786741.1"/>
    </source>
</evidence>
<protein>
    <submittedName>
        <fullName evidence="1">16208_t:CDS:1</fullName>
    </submittedName>
</protein>
<dbReference type="EMBL" id="CAJVPW010065146">
    <property type="protein sequence ID" value="CAG8786741.1"/>
    <property type="molecule type" value="Genomic_DNA"/>
</dbReference>
<organism evidence="1 2">
    <name type="scientific">Cetraspora pellucida</name>
    <dbReference type="NCBI Taxonomy" id="1433469"/>
    <lineage>
        <taxon>Eukaryota</taxon>
        <taxon>Fungi</taxon>
        <taxon>Fungi incertae sedis</taxon>
        <taxon>Mucoromycota</taxon>
        <taxon>Glomeromycotina</taxon>
        <taxon>Glomeromycetes</taxon>
        <taxon>Diversisporales</taxon>
        <taxon>Gigasporaceae</taxon>
        <taxon>Cetraspora</taxon>
    </lineage>
</organism>
<proteinExistence type="predicted"/>